<dbReference type="SMART" id="SM00064">
    <property type="entry name" value="FYVE"/>
    <property type="match status" value="1"/>
</dbReference>
<dbReference type="Gene3D" id="3.30.40.10">
    <property type="entry name" value="Zinc/RING finger domain, C3HC4 (zinc finger)"/>
    <property type="match status" value="1"/>
</dbReference>
<reference evidence="7" key="1">
    <citation type="submission" date="2017-02" db="UniProtKB">
        <authorList>
            <consortium name="WormBaseParasite"/>
        </authorList>
    </citation>
    <scope>IDENTIFICATION</scope>
</reference>
<organism evidence="7">
    <name type="scientific">Hydatigena taeniaeformis</name>
    <name type="common">Feline tapeworm</name>
    <name type="synonym">Taenia taeniaeformis</name>
    <dbReference type="NCBI Taxonomy" id="6205"/>
    <lineage>
        <taxon>Eukaryota</taxon>
        <taxon>Metazoa</taxon>
        <taxon>Spiralia</taxon>
        <taxon>Lophotrochozoa</taxon>
        <taxon>Platyhelminthes</taxon>
        <taxon>Cestoda</taxon>
        <taxon>Eucestoda</taxon>
        <taxon>Cyclophyllidea</taxon>
        <taxon>Taeniidae</taxon>
        <taxon>Hydatigera</taxon>
    </lineage>
</organism>
<sequence length="423" mass="47113">MAELSNLSQGGSFVFLGRIRSRTADFDKLRQAQVDRTALETNLLLIRLEKLSNIPDNLDNSQRHVLEQSIVPWIMAKVSLCPRCGASFGLGWSKYSTSGDSTATATSHSFLVTPPTSLSRRAREGLHFASRFVSTLIDNDPVYRRMHHCRLCGHIICADCSFFLSKEEISHVIKACNWAKSESLAINAVSSENIPSLGGEILNCKPPFLSRSTSLTSLDSSVPKRTEEVPKLRICEVCKLVLEGKIQQIEEGNATPLGLEEFQALKQAMAKVTEKMPLFSSMANSLSLGEEKYILDIAKSLRLELLQNLQKVDEIGKVIASLDVSTSRSAATQARLNRTIGQFARRFVRNNLSSLRILPSEKEHRQLAQKRTTDLESKRQESAALVSKKADTVSRKPEKLLPPPKRGQVVLFARDDHKMIMIL</sequence>
<dbReference type="AlphaFoldDB" id="A0A0R3WQM7"/>
<feature type="domain" description="FYVE zinc finger" evidence="4">
    <location>
        <begin position="68"/>
        <end position="185"/>
    </location>
</feature>
<evidence type="ECO:0000313" key="7">
    <source>
        <dbReference type="WBParaSite" id="TTAC_0000306701-mRNA-1"/>
    </source>
</evidence>
<dbReference type="InterPro" id="IPR000306">
    <property type="entry name" value="Znf_FYVE"/>
</dbReference>
<evidence type="ECO:0000259" key="4">
    <source>
        <dbReference type="SMART" id="SM00064"/>
    </source>
</evidence>
<keyword evidence="6" id="KW-1185">Reference proteome</keyword>
<evidence type="ECO:0000313" key="5">
    <source>
        <dbReference type="EMBL" id="VDM21834.1"/>
    </source>
</evidence>
<dbReference type="WBParaSite" id="TTAC_0000306701-mRNA-1">
    <property type="protein sequence ID" value="TTAC_0000306701-mRNA-1"/>
    <property type="gene ID" value="TTAC_0000306701"/>
</dbReference>
<evidence type="ECO:0000256" key="2">
    <source>
        <dbReference type="ARBA" id="ARBA00022771"/>
    </source>
</evidence>
<evidence type="ECO:0000256" key="3">
    <source>
        <dbReference type="ARBA" id="ARBA00022833"/>
    </source>
</evidence>
<keyword evidence="3" id="KW-0862">Zinc</keyword>
<reference evidence="5 6" key="2">
    <citation type="submission" date="2018-11" db="EMBL/GenBank/DDBJ databases">
        <authorList>
            <consortium name="Pathogen Informatics"/>
        </authorList>
    </citation>
    <scope>NUCLEOTIDE SEQUENCE [LARGE SCALE GENOMIC DNA]</scope>
</reference>
<dbReference type="OrthoDB" id="166134at2759"/>
<proteinExistence type="predicted"/>
<dbReference type="EMBL" id="UYWX01001853">
    <property type="protein sequence ID" value="VDM21834.1"/>
    <property type="molecule type" value="Genomic_DNA"/>
</dbReference>
<dbReference type="Proteomes" id="UP000274429">
    <property type="component" value="Unassembled WGS sequence"/>
</dbReference>
<accession>A0A0R3WQM7</accession>
<keyword evidence="1" id="KW-0479">Metal-binding</keyword>
<dbReference type="STRING" id="6205.A0A0R3WQM7"/>
<dbReference type="SUPFAM" id="SSF57903">
    <property type="entry name" value="FYVE/PHD zinc finger"/>
    <property type="match status" value="1"/>
</dbReference>
<gene>
    <name evidence="5" type="ORF">TTAC_LOCUS3052</name>
</gene>
<keyword evidence="2" id="KW-0863">Zinc-finger</keyword>
<dbReference type="GO" id="GO:0008270">
    <property type="term" value="F:zinc ion binding"/>
    <property type="evidence" value="ECO:0007669"/>
    <property type="project" value="UniProtKB-KW"/>
</dbReference>
<name>A0A0R3WQM7_HYDTA</name>
<protein>
    <submittedName>
        <fullName evidence="7">FYVE domain-containing protein</fullName>
    </submittedName>
</protein>
<dbReference type="InterPro" id="IPR011011">
    <property type="entry name" value="Znf_FYVE_PHD"/>
</dbReference>
<evidence type="ECO:0000313" key="6">
    <source>
        <dbReference type="Proteomes" id="UP000274429"/>
    </source>
</evidence>
<evidence type="ECO:0000256" key="1">
    <source>
        <dbReference type="ARBA" id="ARBA00022723"/>
    </source>
</evidence>
<dbReference type="InterPro" id="IPR013083">
    <property type="entry name" value="Znf_RING/FYVE/PHD"/>
</dbReference>